<gene>
    <name evidence="13" type="primary">pilD</name>
    <name evidence="13" type="ORF">GKIL_1234</name>
</gene>
<keyword evidence="5 9" id="KW-0812">Transmembrane</keyword>
<feature type="transmembrane region" description="Helical" evidence="10">
    <location>
        <begin position="77"/>
        <end position="98"/>
    </location>
</feature>
<feature type="transmembrane region" description="Helical" evidence="10">
    <location>
        <begin position="140"/>
        <end position="158"/>
    </location>
</feature>
<dbReference type="EMBL" id="CP003587">
    <property type="protein sequence ID" value="AGY57480.1"/>
    <property type="molecule type" value="Genomic_DNA"/>
</dbReference>
<dbReference type="InterPro" id="IPR050882">
    <property type="entry name" value="Prepilin_peptidase/N-MTase"/>
</dbReference>
<evidence type="ECO:0000256" key="8">
    <source>
        <dbReference type="RuleBase" id="RU003793"/>
    </source>
</evidence>
<keyword evidence="9" id="KW-0511">Multifunctional enzyme</keyword>
<evidence type="ECO:0000256" key="4">
    <source>
        <dbReference type="ARBA" id="ARBA00022519"/>
    </source>
</evidence>
<dbReference type="GO" id="GO:0006465">
    <property type="term" value="P:signal peptide processing"/>
    <property type="evidence" value="ECO:0007669"/>
    <property type="project" value="TreeGrafter"/>
</dbReference>
<dbReference type="AlphaFoldDB" id="U5QIJ5"/>
<dbReference type="EC" id="3.4.23.43" evidence="9"/>
<dbReference type="STRING" id="1183438.GKIL_1234"/>
<dbReference type="RefSeq" id="WP_023172568.1">
    <property type="nucleotide sequence ID" value="NC_022600.1"/>
</dbReference>
<dbReference type="InterPro" id="IPR014032">
    <property type="entry name" value="Peptidase_A24A_bac"/>
</dbReference>
<dbReference type="Proteomes" id="UP000017396">
    <property type="component" value="Chromosome"/>
</dbReference>
<keyword evidence="9" id="KW-0645">Protease</keyword>
<evidence type="ECO:0000256" key="1">
    <source>
        <dbReference type="ARBA" id="ARBA00004429"/>
    </source>
</evidence>
<dbReference type="PANTHER" id="PTHR30487:SF0">
    <property type="entry name" value="PREPILIN LEADER PEPTIDASE_N-METHYLTRANSFERASE-RELATED"/>
    <property type="match status" value="1"/>
</dbReference>
<feature type="domain" description="Prepilin type IV endopeptidase peptidase" evidence="11">
    <location>
        <begin position="116"/>
        <end position="232"/>
    </location>
</feature>
<feature type="transmembrane region" description="Helical" evidence="10">
    <location>
        <begin position="170"/>
        <end position="188"/>
    </location>
</feature>
<evidence type="ECO:0000313" key="13">
    <source>
        <dbReference type="EMBL" id="AGY57480.1"/>
    </source>
</evidence>
<evidence type="ECO:0000256" key="6">
    <source>
        <dbReference type="ARBA" id="ARBA00022989"/>
    </source>
</evidence>
<dbReference type="InterPro" id="IPR000045">
    <property type="entry name" value="Prepilin_IV_endopep_pep"/>
</dbReference>
<evidence type="ECO:0000313" key="14">
    <source>
        <dbReference type="Proteomes" id="UP000017396"/>
    </source>
</evidence>
<evidence type="ECO:0000259" key="12">
    <source>
        <dbReference type="Pfam" id="PF06750"/>
    </source>
</evidence>
<organism evidence="13 14">
    <name type="scientific">Gloeobacter kilaueensis (strain ATCC BAA-2537 / CCAP 1431/1 / ULC 316 / JS1)</name>
    <dbReference type="NCBI Taxonomy" id="1183438"/>
    <lineage>
        <taxon>Bacteria</taxon>
        <taxon>Bacillati</taxon>
        <taxon>Cyanobacteriota</taxon>
        <taxon>Cyanophyceae</taxon>
        <taxon>Gloeobacterales</taxon>
        <taxon>Gloeobacteraceae</taxon>
        <taxon>Gloeobacter</taxon>
    </lineage>
</organism>
<dbReference type="Pfam" id="PF06750">
    <property type="entry name" value="A24_N_bact"/>
    <property type="match status" value="1"/>
</dbReference>
<protein>
    <recommendedName>
        <fullName evidence="9">Prepilin leader peptidase/N-methyltransferase</fullName>
        <ecNumber evidence="9">2.1.1.-</ecNumber>
        <ecNumber evidence="9">3.4.23.43</ecNumber>
    </recommendedName>
</protein>
<evidence type="ECO:0000259" key="11">
    <source>
        <dbReference type="Pfam" id="PF01478"/>
    </source>
</evidence>
<reference evidence="13 14" key="1">
    <citation type="journal article" date="2013" name="PLoS ONE">
        <title>Cultivation and Complete Genome Sequencing of Gloeobacter kilaueensis sp. nov., from a Lava Cave in Kilauea Caldera, Hawai'i.</title>
        <authorList>
            <person name="Saw J.H."/>
            <person name="Schatz M."/>
            <person name="Brown M.V."/>
            <person name="Kunkel D.D."/>
            <person name="Foster J.S."/>
            <person name="Shick H."/>
            <person name="Christensen S."/>
            <person name="Hou S."/>
            <person name="Wan X."/>
            <person name="Donachie S.P."/>
        </authorList>
    </citation>
    <scope>NUCLEOTIDE SEQUENCE [LARGE SCALE GENOMIC DNA]</scope>
    <source>
        <strain evidence="14">JS</strain>
    </source>
</reference>
<keyword evidence="6 10" id="KW-1133">Transmembrane helix</keyword>
<evidence type="ECO:0000256" key="3">
    <source>
        <dbReference type="ARBA" id="ARBA00022475"/>
    </source>
</evidence>
<accession>U5QIJ5</accession>
<comment type="function">
    <text evidence="9">Plays an essential role in type IV pili and type II pseudopili formation by proteolytically removing the leader sequence from substrate proteins and subsequently monomethylating the alpha-amino group of the newly exposed N-terminal phenylalanine.</text>
</comment>
<name>U5QIJ5_GLOK1</name>
<dbReference type="InterPro" id="IPR010627">
    <property type="entry name" value="Prepilin_pept_A24_N"/>
</dbReference>
<feature type="domain" description="Prepilin peptidase A24 N-terminal" evidence="12">
    <location>
        <begin position="15"/>
        <end position="97"/>
    </location>
</feature>
<dbReference type="EC" id="2.1.1.-" evidence="9"/>
<keyword evidence="9" id="KW-0489">Methyltransferase</keyword>
<dbReference type="GO" id="GO:0005886">
    <property type="term" value="C:plasma membrane"/>
    <property type="evidence" value="ECO:0007669"/>
    <property type="project" value="UniProtKB-SubCell"/>
</dbReference>
<dbReference type="Pfam" id="PF01478">
    <property type="entry name" value="Peptidase_A24"/>
    <property type="match status" value="1"/>
</dbReference>
<dbReference type="OrthoDB" id="9789291at2"/>
<dbReference type="GO" id="GO:0004190">
    <property type="term" value="F:aspartic-type endopeptidase activity"/>
    <property type="evidence" value="ECO:0007669"/>
    <property type="project" value="UniProtKB-EC"/>
</dbReference>
<proteinExistence type="inferred from homology"/>
<feature type="transmembrane region" description="Helical" evidence="10">
    <location>
        <begin position="110"/>
        <end position="128"/>
    </location>
</feature>
<dbReference type="eggNOG" id="COG1989">
    <property type="taxonomic scope" value="Bacteria"/>
</dbReference>
<keyword evidence="4" id="KW-0997">Cell inner membrane</keyword>
<dbReference type="GO" id="GO:0032259">
    <property type="term" value="P:methylation"/>
    <property type="evidence" value="ECO:0007669"/>
    <property type="project" value="UniProtKB-KW"/>
</dbReference>
<evidence type="ECO:0000256" key="9">
    <source>
        <dbReference type="RuleBase" id="RU003794"/>
    </source>
</evidence>
<evidence type="ECO:0000256" key="10">
    <source>
        <dbReference type="SAM" id="Phobius"/>
    </source>
</evidence>
<feature type="transmembrane region" description="Helical" evidence="10">
    <location>
        <begin position="249"/>
        <end position="268"/>
    </location>
</feature>
<dbReference type="PRINTS" id="PR00864">
    <property type="entry name" value="PREPILNPTASE"/>
</dbReference>
<sequence>MRGPFFLLAIGYWAILGAAAGSFANVVADRLPAGRSLLWPPSHCAQCGRVLRPLENVPVLGWLWLRGRCRSCGAAIPVRYAIVEALGALLFGLLAWHLGARFTPVSMVQTAFWGSFLTLLLALSLIDLDRLELPGELTSAGIVLGLGFRTFFPIWATGSWPAGPPGLVDALYGLILGIGLFDIVSYLGEKMLGKEAMGGGDAVLAAMIGVWLGWKLLLVALFVGFCLGAVGGILGLATGHLKRDEPLPFGPFLALGGVGGLLFGQSWLTGYLSLF</sequence>
<dbReference type="Gene3D" id="1.20.120.1220">
    <property type="match status" value="1"/>
</dbReference>
<comment type="catalytic activity">
    <reaction evidence="9">
        <text>Typically cleaves a -Gly-|-Phe- bond to release an N-terminal, basic peptide of 5-8 residues from type IV prepilin, and then N-methylates the new N-terminal amino group, the methyl donor being S-adenosyl-L-methionine.</text>
        <dbReference type="EC" id="3.4.23.43"/>
    </reaction>
</comment>
<dbReference type="PANTHER" id="PTHR30487">
    <property type="entry name" value="TYPE 4 PREPILIN-LIKE PROTEINS LEADER PEPTIDE-PROCESSING ENZYME"/>
    <property type="match status" value="1"/>
</dbReference>
<dbReference type="HOGENOM" id="CLU_057101_0_1_3"/>
<feature type="transmembrane region" description="Helical" evidence="10">
    <location>
        <begin position="218"/>
        <end position="237"/>
    </location>
</feature>
<dbReference type="PATRIC" id="fig|1183438.3.peg.1217"/>
<dbReference type="KEGG" id="glj:GKIL_1234"/>
<comment type="similarity">
    <text evidence="2 8">Belongs to the peptidase A24 family.</text>
</comment>
<keyword evidence="3" id="KW-1003">Cell membrane</keyword>
<evidence type="ECO:0000256" key="5">
    <source>
        <dbReference type="ARBA" id="ARBA00022692"/>
    </source>
</evidence>
<dbReference type="GO" id="GO:0008168">
    <property type="term" value="F:methyltransferase activity"/>
    <property type="evidence" value="ECO:0007669"/>
    <property type="project" value="UniProtKB-KW"/>
</dbReference>
<evidence type="ECO:0000256" key="7">
    <source>
        <dbReference type="ARBA" id="ARBA00023136"/>
    </source>
</evidence>
<evidence type="ECO:0000256" key="2">
    <source>
        <dbReference type="ARBA" id="ARBA00005801"/>
    </source>
</evidence>
<keyword evidence="7 10" id="KW-0472">Membrane</keyword>
<keyword evidence="14" id="KW-1185">Reference proteome</keyword>
<keyword evidence="9" id="KW-0808">Transferase</keyword>
<keyword evidence="9" id="KW-0378">Hydrolase</keyword>
<comment type="subcellular location">
    <subcellularLocation>
        <location evidence="1">Cell inner membrane</location>
        <topology evidence="1">Multi-pass membrane protein</topology>
    </subcellularLocation>
    <subcellularLocation>
        <location evidence="9">Cell membrane</location>
        <topology evidence="9">Multi-pass membrane protein</topology>
    </subcellularLocation>
</comment>